<evidence type="ECO:0000313" key="8">
    <source>
        <dbReference type="Proteomes" id="UP000033483"/>
    </source>
</evidence>
<dbReference type="EMBL" id="LAEV01001792">
    <property type="protein sequence ID" value="KKA27304.1"/>
    <property type="molecule type" value="Genomic_DNA"/>
</dbReference>
<evidence type="ECO:0000256" key="2">
    <source>
        <dbReference type="ARBA" id="ARBA00022857"/>
    </source>
</evidence>
<dbReference type="Gene3D" id="3.40.50.720">
    <property type="entry name" value="NAD(P)-binding Rossmann-like Domain"/>
    <property type="match status" value="1"/>
</dbReference>
<reference evidence="7 8" key="1">
    <citation type="submission" date="2015-03" db="EMBL/GenBank/DDBJ databases">
        <authorList>
            <person name="Radwan O."/>
            <person name="Al-Naeli F.A."/>
            <person name="Rendon G.A."/>
            <person name="Fields C."/>
        </authorList>
    </citation>
    <scope>NUCLEOTIDE SEQUENCE [LARGE SCALE GENOMIC DNA]</scope>
    <source>
        <strain evidence="7">CR-DP1</strain>
    </source>
</reference>
<dbReference type="Proteomes" id="UP000033483">
    <property type="component" value="Unassembled WGS sequence"/>
</dbReference>
<evidence type="ECO:0000256" key="5">
    <source>
        <dbReference type="ARBA" id="ARBA00023098"/>
    </source>
</evidence>
<evidence type="ECO:0000256" key="1">
    <source>
        <dbReference type="ARBA" id="ARBA00022516"/>
    </source>
</evidence>
<dbReference type="GO" id="GO:0005811">
    <property type="term" value="C:lipid droplet"/>
    <property type="evidence" value="ECO:0007669"/>
    <property type="project" value="TreeGrafter"/>
</dbReference>
<name>A0A0F4Z9Y2_9PEZI</name>
<sequence length="468" mass="50304">MPAPWDSVPLNDLLVVLVTGANSGIGMGIGQKLIDDFLAQRPPTSHLVLIPTTRSPTKSRETLAALAAHLSRAAASFASRSASASPDARARIAASMCARVHLLSIQLDLCDLRDVYAAADALVSGTLSNPPAADGSGVVGGLDGVRVPKIDAVIFNAGFGGWTGIDWWRMAKSVVRRGMLASCTWPDFKLAQPGDVVCQKTVTSEKIPQPVLGKVFCSNVFGHYVFAHRLIPLLTSPATARGRIIWTSSIEPQADSLSLSDIQGLSSLAPYESSKRLTDILSLTNTLPSVAPRTTSFFGADHADPKTRPAMYVTHPGVVASPLFPLAAWMFQFYRLTMYLCRLCGSPWHPVEAYAGSAAAVWLVLAAQDALDAKDAQQTKWGAAASRLGKLYVKPTEVDGWGWTAKAVTREDVHAEVIEPKILGMAVGRHPDATDATPESRKMVEEQGAAVWEEMERLRVEWEQTLGV</sequence>
<dbReference type="PANTHER" id="PTHR43647">
    <property type="entry name" value="DEHYDROGENASE"/>
    <property type="match status" value="1"/>
</dbReference>
<dbReference type="AlphaFoldDB" id="A0A0F4Z9Y2"/>
<proteinExistence type="inferred from homology"/>
<dbReference type="GO" id="GO:0006696">
    <property type="term" value="P:ergosterol biosynthetic process"/>
    <property type="evidence" value="ECO:0007669"/>
    <property type="project" value="TreeGrafter"/>
</dbReference>
<gene>
    <name evidence="7" type="ORF">TD95_003999</name>
</gene>
<accession>A0A0F4Z9Y2</accession>
<keyword evidence="3" id="KW-0752">Steroid biosynthesis</keyword>
<comment type="caution">
    <text evidence="7">The sequence shown here is derived from an EMBL/GenBank/DDBJ whole genome shotgun (WGS) entry which is preliminary data.</text>
</comment>
<keyword evidence="5" id="KW-0443">Lipid metabolism</keyword>
<evidence type="ECO:0000256" key="6">
    <source>
        <dbReference type="ARBA" id="ARBA00023593"/>
    </source>
</evidence>
<evidence type="ECO:0000256" key="4">
    <source>
        <dbReference type="ARBA" id="ARBA00023002"/>
    </source>
</evidence>
<organism evidence="7 8">
    <name type="scientific">Thielaviopsis punctulata</name>
    <dbReference type="NCBI Taxonomy" id="72032"/>
    <lineage>
        <taxon>Eukaryota</taxon>
        <taxon>Fungi</taxon>
        <taxon>Dikarya</taxon>
        <taxon>Ascomycota</taxon>
        <taxon>Pezizomycotina</taxon>
        <taxon>Sordariomycetes</taxon>
        <taxon>Hypocreomycetidae</taxon>
        <taxon>Microascales</taxon>
        <taxon>Ceratocystidaceae</taxon>
        <taxon>Thielaviopsis</taxon>
    </lineage>
</organism>
<dbReference type="PANTHER" id="PTHR43647:SF1">
    <property type="entry name" value="3-KETO-STEROID REDUCTASE ERG27"/>
    <property type="match status" value="1"/>
</dbReference>
<keyword evidence="1" id="KW-0444">Lipid biosynthesis</keyword>
<keyword evidence="4" id="KW-0560">Oxidoreductase</keyword>
<dbReference type="SUPFAM" id="SSF51735">
    <property type="entry name" value="NAD(P)-binding Rossmann-fold domains"/>
    <property type="match status" value="1"/>
</dbReference>
<evidence type="ECO:0008006" key="9">
    <source>
        <dbReference type="Google" id="ProtNLM"/>
    </source>
</evidence>
<comment type="similarity">
    <text evidence="6">Belongs to the short-chain dehydrogenases/reductases (SDR) family. ERG27 subfamily.</text>
</comment>
<dbReference type="GO" id="GO:0005789">
    <property type="term" value="C:endoplasmic reticulum membrane"/>
    <property type="evidence" value="ECO:0007669"/>
    <property type="project" value="TreeGrafter"/>
</dbReference>
<dbReference type="OrthoDB" id="9989144at2759"/>
<dbReference type="GO" id="GO:0000253">
    <property type="term" value="F:3-beta-hydroxysteroid 3-dehydrogenase (NADP+) activity"/>
    <property type="evidence" value="ECO:0007669"/>
    <property type="project" value="TreeGrafter"/>
</dbReference>
<evidence type="ECO:0000256" key="3">
    <source>
        <dbReference type="ARBA" id="ARBA00022955"/>
    </source>
</evidence>
<evidence type="ECO:0000313" key="7">
    <source>
        <dbReference type="EMBL" id="KKA27304.1"/>
    </source>
</evidence>
<dbReference type="GO" id="GO:0005741">
    <property type="term" value="C:mitochondrial outer membrane"/>
    <property type="evidence" value="ECO:0007669"/>
    <property type="project" value="TreeGrafter"/>
</dbReference>
<dbReference type="InterPro" id="IPR036291">
    <property type="entry name" value="NAD(P)-bd_dom_sf"/>
</dbReference>
<dbReference type="InterPro" id="IPR051593">
    <property type="entry name" value="Ergosterol_Biosynth_ERG27"/>
</dbReference>
<keyword evidence="8" id="KW-1185">Reference proteome</keyword>
<keyword evidence="2" id="KW-0521">NADP</keyword>
<protein>
    <recommendedName>
        <fullName evidence="9">3-keto-steroid reductase</fullName>
    </recommendedName>
</protein>